<dbReference type="PANTHER" id="PTHR46612:SF1">
    <property type="entry name" value="XYLOSIDE XYLOSYLTRANSFERASE 1"/>
    <property type="match status" value="1"/>
</dbReference>
<dbReference type="Gene3D" id="3.90.550.10">
    <property type="entry name" value="Spore Coat Polysaccharide Biosynthesis Protein SpsA, Chain A"/>
    <property type="match status" value="1"/>
</dbReference>
<evidence type="ECO:0008006" key="4">
    <source>
        <dbReference type="Google" id="ProtNLM"/>
    </source>
</evidence>
<comment type="caution">
    <text evidence="2">The sequence shown here is derived from an EMBL/GenBank/DDBJ whole genome shotgun (WGS) entry which is preliminary data.</text>
</comment>
<dbReference type="GO" id="GO:0140560">
    <property type="term" value="F:xylosyl alpha-1,3-xylosyltransferase activity"/>
    <property type="evidence" value="ECO:0007669"/>
    <property type="project" value="TreeGrafter"/>
</dbReference>
<keyword evidence="3" id="KW-1185">Reference proteome</keyword>
<evidence type="ECO:0000313" key="2">
    <source>
        <dbReference type="EMBL" id="KAK7789575.1"/>
    </source>
</evidence>
<keyword evidence="1" id="KW-1133">Transmembrane helix</keyword>
<dbReference type="EMBL" id="JAZDUA010000734">
    <property type="protein sequence ID" value="KAK7789575.1"/>
    <property type="molecule type" value="Genomic_DNA"/>
</dbReference>
<proteinExistence type="predicted"/>
<dbReference type="GO" id="GO:0005789">
    <property type="term" value="C:endoplasmic reticulum membrane"/>
    <property type="evidence" value="ECO:0007669"/>
    <property type="project" value="TreeGrafter"/>
</dbReference>
<dbReference type="GO" id="GO:0016266">
    <property type="term" value="P:protein O-linked glycosylation via N-acetyl-galactosamine"/>
    <property type="evidence" value="ECO:0007669"/>
    <property type="project" value="TreeGrafter"/>
</dbReference>
<dbReference type="Proteomes" id="UP001378592">
    <property type="component" value="Unassembled WGS sequence"/>
</dbReference>
<dbReference type="SUPFAM" id="SSF53448">
    <property type="entry name" value="Nucleotide-diphospho-sugar transferases"/>
    <property type="match status" value="1"/>
</dbReference>
<evidence type="ECO:0000313" key="3">
    <source>
        <dbReference type="Proteomes" id="UP001378592"/>
    </source>
</evidence>
<accession>A0AAN9YU86</accession>
<evidence type="ECO:0000256" key="1">
    <source>
        <dbReference type="SAM" id="Phobius"/>
    </source>
</evidence>
<organism evidence="2 3">
    <name type="scientific">Gryllus longicercus</name>
    <dbReference type="NCBI Taxonomy" id="2509291"/>
    <lineage>
        <taxon>Eukaryota</taxon>
        <taxon>Metazoa</taxon>
        <taxon>Ecdysozoa</taxon>
        <taxon>Arthropoda</taxon>
        <taxon>Hexapoda</taxon>
        <taxon>Insecta</taxon>
        <taxon>Pterygota</taxon>
        <taxon>Neoptera</taxon>
        <taxon>Polyneoptera</taxon>
        <taxon>Orthoptera</taxon>
        <taxon>Ensifera</taxon>
        <taxon>Gryllidea</taxon>
        <taxon>Grylloidea</taxon>
        <taxon>Gryllidae</taxon>
        <taxon>Gryllinae</taxon>
        <taxon>Gryllus</taxon>
    </lineage>
</organism>
<feature type="transmembrane region" description="Helical" evidence="1">
    <location>
        <begin position="7"/>
        <end position="24"/>
    </location>
</feature>
<name>A0AAN9YU86_9ORTH</name>
<reference evidence="2 3" key="1">
    <citation type="submission" date="2024-03" db="EMBL/GenBank/DDBJ databases">
        <title>The genome assembly and annotation of the cricket Gryllus longicercus Weissman &amp; Gray.</title>
        <authorList>
            <person name="Szrajer S."/>
            <person name="Gray D."/>
            <person name="Ylla G."/>
        </authorList>
    </citation>
    <scope>NUCLEOTIDE SEQUENCE [LARGE SCALE GENOMIC DNA]</scope>
    <source>
        <strain evidence="2">DAG 2021-001</strain>
        <tissue evidence="2">Whole body minus gut</tissue>
    </source>
</reference>
<dbReference type="AlphaFoldDB" id="A0AAN9YU86"/>
<sequence length="369" mass="42723">MRFTHKILINIVVIVVILIVFYAYQINERQTAASLTGNSVSEKQIIINELPNKLHANKQIESSVQWVSHKTTHSIRKQDEYNVWCIFTKVANNSPMKRKFERFAVSLISQSTVVIKLHLIVDDSSKTLAHEVLRSVKKLTNKTFEEFYYNVNNLAEKLQDIISSMQPHFSSQPGSYYSDALFFLSLGLHRIAKGQTRAIMFDADTRILTDIALLFQEFEKFGSSTLFGLAPELSPVYRHILYTYRSKYKNTTFGDPVDKGGFPGVNSGVIMFQFDNIRKSEQYSDLLRPESVRNLSSKYDFKGHLGDQDFYTLIGMEHPLMIHLLGCEWNRQLCTWWKNHGYQDIFDDFFRCEKQIKIFHGNCNTAIPN</sequence>
<protein>
    <recommendedName>
        <fullName evidence="4">Xyloside xylosyltransferase 1</fullName>
    </recommendedName>
</protein>
<keyword evidence="1" id="KW-0812">Transmembrane</keyword>
<gene>
    <name evidence="2" type="ORF">R5R35_007508</name>
</gene>
<keyword evidence="1" id="KW-0472">Membrane</keyword>
<dbReference type="InterPro" id="IPR029044">
    <property type="entry name" value="Nucleotide-diphossugar_trans"/>
</dbReference>
<dbReference type="PANTHER" id="PTHR46612">
    <property type="entry name" value="XYLOSIDE XYLOSYLTRANSFERASE 1"/>
    <property type="match status" value="1"/>
</dbReference>
<dbReference type="InterPro" id="IPR042465">
    <property type="entry name" value="XXLT1"/>
</dbReference>